<keyword evidence="3" id="KW-0560">Oxidoreductase</keyword>
<dbReference type="Proteomes" id="UP000076738">
    <property type="component" value="Unassembled WGS sequence"/>
</dbReference>
<dbReference type="Gene3D" id="3.90.25.10">
    <property type="entry name" value="UDP-galactose 4-epimerase, domain 1"/>
    <property type="match status" value="1"/>
</dbReference>
<evidence type="ECO:0000256" key="1">
    <source>
        <dbReference type="ARBA" id="ARBA00006328"/>
    </source>
</evidence>
<feature type="domain" description="NmrA-like" evidence="4">
    <location>
        <begin position="3"/>
        <end position="248"/>
    </location>
</feature>
<dbReference type="InterPro" id="IPR051164">
    <property type="entry name" value="NmrA-like_oxidored"/>
</dbReference>
<gene>
    <name evidence="5" type="ORF">CALVIDRAFT_565492</name>
</gene>
<name>A0A167KL45_CALVF</name>
<comment type="similarity">
    <text evidence="1">Belongs to the NmrA-type oxidoreductase family.</text>
</comment>
<sequence length="302" mass="33262">MPKKLVVVLGATGTQGASVITALLSSDYLIRAPLRYPSSPQALVLASQGIEILPGELGDKPSLLRAFQGAHAVFGVTVPFQAVSEVEQGKNIVDACKEAGVPLLVWSGLPSATEMSGGKYRNVTFFDEKAAVDAYIHQVGQPAVILHAAGYTENIKTQHQLVSSPTAPHKLQLFWPIIRPHVRVSFTYMSADFGPAVVKCIDRWEEPEWREKLGNEALPVVSYTMSAEEIIQLVTRLSGRDVDFVRLTDIPNLAVKEMFQLDDEGMRYPGLKFPPQVLVDLGARFHTLEDFVRKEMPELVNL</sequence>
<dbReference type="SUPFAM" id="SSF51735">
    <property type="entry name" value="NAD(P)-binding Rossmann-fold domains"/>
    <property type="match status" value="1"/>
</dbReference>
<evidence type="ECO:0000313" key="6">
    <source>
        <dbReference type="Proteomes" id="UP000076738"/>
    </source>
</evidence>
<dbReference type="GO" id="GO:0016491">
    <property type="term" value="F:oxidoreductase activity"/>
    <property type="evidence" value="ECO:0007669"/>
    <property type="project" value="UniProtKB-KW"/>
</dbReference>
<dbReference type="GO" id="GO:0005634">
    <property type="term" value="C:nucleus"/>
    <property type="evidence" value="ECO:0007669"/>
    <property type="project" value="TreeGrafter"/>
</dbReference>
<dbReference type="EMBL" id="KV417293">
    <property type="protein sequence ID" value="KZO94755.1"/>
    <property type="molecule type" value="Genomic_DNA"/>
</dbReference>
<dbReference type="PANTHER" id="PTHR42748">
    <property type="entry name" value="NITROGEN METABOLITE REPRESSION PROTEIN NMRA FAMILY MEMBER"/>
    <property type="match status" value="1"/>
</dbReference>
<keyword evidence="2" id="KW-0521">NADP</keyword>
<evidence type="ECO:0000256" key="3">
    <source>
        <dbReference type="ARBA" id="ARBA00023002"/>
    </source>
</evidence>
<proteinExistence type="inferred from homology"/>
<reference evidence="5 6" key="1">
    <citation type="journal article" date="2016" name="Mol. Biol. Evol.">
        <title>Comparative Genomics of Early-Diverging Mushroom-Forming Fungi Provides Insights into the Origins of Lignocellulose Decay Capabilities.</title>
        <authorList>
            <person name="Nagy L.G."/>
            <person name="Riley R."/>
            <person name="Tritt A."/>
            <person name="Adam C."/>
            <person name="Daum C."/>
            <person name="Floudas D."/>
            <person name="Sun H."/>
            <person name="Yadav J.S."/>
            <person name="Pangilinan J."/>
            <person name="Larsson K.H."/>
            <person name="Matsuura K."/>
            <person name="Barry K."/>
            <person name="Labutti K."/>
            <person name="Kuo R."/>
            <person name="Ohm R.A."/>
            <person name="Bhattacharya S.S."/>
            <person name="Shirouzu T."/>
            <person name="Yoshinaga Y."/>
            <person name="Martin F.M."/>
            <person name="Grigoriev I.V."/>
            <person name="Hibbett D.S."/>
        </authorList>
    </citation>
    <scope>NUCLEOTIDE SEQUENCE [LARGE SCALE GENOMIC DNA]</scope>
    <source>
        <strain evidence="5 6">TUFC12733</strain>
    </source>
</reference>
<dbReference type="InterPro" id="IPR036291">
    <property type="entry name" value="NAD(P)-bd_dom_sf"/>
</dbReference>
<evidence type="ECO:0000256" key="2">
    <source>
        <dbReference type="ARBA" id="ARBA00022857"/>
    </source>
</evidence>
<evidence type="ECO:0000313" key="5">
    <source>
        <dbReference type="EMBL" id="KZO94755.1"/>
    </source>
</evidence>
<dbReference type="OrthoDB" id="419598at2759"/>
<evidence type="ECO:0000259" key="4">
    <source>
        <dbReference type="Pfam" id="PF05368"/>
    </source>
</evidence>
<dbReference type="AlphaFoldDB" id="A0A167KL45"/>
<organism evidence="5 6">
    <name type="scientific">Calocera viscosa (strain TUFC12733)</name>
    <dbReference type="NCBI Taxonomy" id="1330018"/>
    <lineage>
        <taxon>Eukaryota</taxon>
        <taxon>Fungi</taxon>
        <taxon>Dikarya</taxon>
        <taxon>Basidiomycota</taxon>
        <taxon>Agaricomycotina</taxon>
        <taxon>Dacrymycetes</taxon>
        <taxon>Dacrymycetales</taxon>
        <taxon>Dacrymycetaceae</taxon>
        <taxon>Calocera</taxon>
    </lineage>
</organism>
<dbReference type="Pfam" id="PF05368">
    <property type="entry name" value="NmrA"/>
    <property type="match status" value="1"/>
</dbReference>
<keyword evidence="6" id="KW-1185">Reference proteome</keyword>
<dbReference type="STRING" id="1330018.A0A167KL45"/>
<dbReference type="Gene3D" id="3.40.50.720">
    <property type="entry name" value="NAD(P)-binding Rossmann-like Domain"/>
    <property type="match status" value="1"/>
</dbReference>
<accession>A0A167KL45</accession>
<dbReference type="InterPro" id="IPR008030">
    <property type="entry name" value="NmrA-like"/>
</dbReference>
<protein>
    <submittedName>
        <fullName evidence="5">NAD(P)-binding protein</fullName>
    </submittedName>
</protein>
<dbReference type="PANTHER" id="PTHR42748:SF30">
    <property type="entry name" value="NMRA-LIKE DOMAIN-CONTAINING PROTEIN"/>
    <property type="match status" value="1"/>
</dbReference>